<comment type="caution">
    <text evidence="1">The sequence shown here is derived from an EMBL/GenBank/DDBJ whole genome shotgun (WGS) entry which is preliminary data.</text>
</comment>
<gene>
    <name evidence="1" type="ORF">KFZ73_22315</name>
</gene>
<name>A0ABS5NI43_TSUPA</name>
<evidence type="ECO:0000313" key="2">
    <source>
        <dbReference type="Proteomes" id="UP000676853"/>
    </source>
</evidence>
<dbReference type="Proteomes" id="UP000676853">
    <property type="component" value="Unassembled WGS sequence"/>
</dbReference>
<dbReference type="EMBL" id="JAGXOE010000094">
    <property type="protein sequence ID" value="MBS4103964.1"/>
    <property type="molecule type" value="Genomic_DNA"/>
</dbReference>
<accession>A0ABS5NI43</accession>
<dbReference type="RefSeq" id="WP_212555124.1">
    <property type="nucleotide sequence ID" value="NZ_JAGXOE010000094.1"/>
</dbReference>
<protein>
    <submittedName>
        <fullName evidence="1">Uncharacterized protein</fullName>
    </submittedName>
</protein>
<sequence>MDLDVVKPDEVVAYGNPRRVEIVRSVAVKGSCPFYQEALFYALDNGLVRITTENFPAGTMFALGEVTVDVWVTPEERDGILAGELPYTQPWYVLMLAGMQLADAIYTVWPEAQR</sequence>
<evidence type="ECO:0000313" key="1">
    <source>
        <dbReference type="EMBL" id="MBS4103964.1"/>
    </source>
</evidence>
<reference evidence="1 2" key="1">
    <citation type="submission" date="2021-04" db="EMBL/GenBank/DDBJ databases">
        <title>Whole genome sequence analysis of a thiophenic sulfur metabolizing bacteria.</title>
        <authorList>
            <person name="Akhtar N."/>
            <person name="Akram J."/>
            <person name="Aslam A."/>
        </authorList>
    </citation>
    <scope>NUCLEOTIDE SEQUENCE [LARGE SCALE GENOMIC DNA]</scope>
    <source>
        <strain evidence="1 2">3OW</strain>
    </source>
</reference>
<proteinExistence type="predicted"/>
<keyword evidence="2" id="KW-1185">Reference proteome</keyword>
<organism evidence="1 2">
    <name type="scientific">Tsukamurella paurometabola</name>
    <name type="common">Corynebacterium paurometabolum</name>
    <dbReference type="NCBI Taxonomy" id="2061"/>
    <lineage>
        <taxon>Bacteria</taxon>
        <taxon>Bacillati</taxon>
        <taxon>Actinomycetota</taxon>
        <taxon>Actinomycetes</taxon>
        <taxon>Mycobacteriales</taxon>
        <taxon>Tsukamurellaceae</taxon>
        <taxon>Tsukamurella</taxon>
    </lineage>
</organism>